<organism evidence="2 3">
    <name type="scientific">Candidatus Halobonum tyrrellensis G22</name>
    <dbReference type="NCBI Taxonomy" id="1324957"/>
    <lineage>
        <taxon>Archaea</taxon>
        <taxon>Methanobacteriati</taxon>
        <taxon>Methanobacteriota</taxon>
        <taxon>Stenosarchaea group</taxon>
        <taxon>Halobacteria</taxon>
        <taxon>Halobacteriales</taxon>
        <taxon>Haloferacaceae</taxon>
        <taxon>Candidatus Halobonum</taxon>
    </lineage>
</organism>
<accession>V4GXE2</accession>
<dbReference type="PATRIC" id="fig|1324957.4.peg.497"/>
<dbReference type="EMBL" id="ASGZ01000005">
    <property type="protein sequence ID" value="ESP89806.1"/>
    <property type="molecule type" value="Genomic_DNA"/>
</dbReference>
<dbReference type="PIRSF" id="PIRSF002825">
    <property type="entry name" value="CfbpA"/>
    <property type="match status" value="1"/>
</dbReference>
<evidence type="ECO:0000256" key="1">
    <source>
        <dbReference type="ARBA" id="ARBA00022729"/>
    </source>
</evidence>
<dbReference type="InterPro" id="IPR006311">
    <property type="entry name" value="TAT_signal"/>
</dbReference>
<dbReference type="OrthoDB" id="305188at2157"/>
<dbReference type="eggNOG" id="arCOG00227">
    <property type="taxonomic scope" value="Archaea"/>
</dbReference>
<proteinExistence type="predicted"/>
<dbReference type="STRING" id="1324957.K933_02446"/>
<keyword evidence="1" id="KW-0732">Signal</keyword>
<keyword evidence="3" id="KW-1185">Reference proteome</keyword>
<gene>
    <name evidence="2" type="ORF">K933_02446</name>
</gene>
<dbReference type="PANTHER" id="PTHR30006">
    <property type="entry name" value="THIAMINE-BINDING PERIPLASMIC PROTEIN-RELATED"/>
    <property type="match status" value="1"/>
</dbReference>
<dbReference type="Pfam" id="PF13343">
    <property type="entry name" value="SBP_bac_6"/>
    <property type="match status" value="1"/>
</dbReference>
<evidence type="ECO:0000313" key="2">
    <source>
        <dbReference type="EMBL" id="ESP89806.1"/>
    </source>
</evidence>
<sequence length="388" mass="40066">MTDPTGDRRRFLAAVGAAGAAGLAGCSGFGGLDGSDAGTDAAANASGSTAGFTEFRGSGPLAEGRGEFGGTRIADLPDLSGELTVYLGGGEGGLYRDLVSILQEIYPDFRVNLRESGTADAANTIIGEGEATPADVFWSVDAGSLAAVANEGLTATLPAAVVDPVPQTFHPDDEWVGVAGRARSIPYNTDALSAEGVPESVMTIPDRPDLAGSMGWAPTYGAFQAFVTAMRILEGEGTTREWLSAMVEAGVTEYSNEFLVSNAVADGEIDAGFANHYYALRVQASRPDAPVDLAFTSGDAGGLINAAGAAVLAPTDAQQLANTFVRHLLSAEAQEFFATRTYAYPMVEGIPPVGGLPSIDELNPPDIDLGRLSNLQPTLELMREVGVL</sequence>
<dbReference type="SUPFAM" id="SSF53850">
    <property type="entry name" value="Periplasmic binding protein-like II"/>
    <property type="match status" value="1"/>
</dbReference>
<dbReference type="PROSITE" id="PS51318">
    <property type="entry name" value="TAT"/>
    <property type="match status" value="1"/>
</dbReference>
<comment type="caution">
    <text evidence="2">The sequence shown here is derived from an EMBL/GenBank/DDBJ whole genome shotgun (WGS) entry which is preliminary data.</text>
</comment>
<evidence type="ECO:0000313" key="3">
    <source>
        <dbReference type="Proteomes" id="UP000017840"/>
    </source>
</evidence>
<dbReference type="Gene3D" id="3.40.190.10">
    <property type="entry name" value="Periplasmic binding protein-like II"/>
    <property type="match status" value="2"/>
</dbReference>
<name>V4GXE2_9EURY</name>
<dbReference type="Proteomes" id="UP000017840">
    <property type="component" value="Unassembled WGS sequence"/>
</dbReference>
<dbReference type="RefSeq" id="WP_023393081.1">
    <property type="nucleotide sequence ID" value="NZ_ASGZ01000005.1"/>
</dbReference>
<protein>
    <submittedName>
        <fullName evidence="2">Family 1 extracellular solute-binding protein</fullName>
    </submittedName>
</protein>
<reference evidence="2 3" key="1">
    <citation type="journal article" date="2013" name="Genome Announc.">
        <title>Draft Genome Sequence of 'Candidatus Halobonum tyrrellensis' Strain G22, Isolated from the Hypersaline Waters of Lake Tyrrell, Australia.</title>
        <authorList>
            <person name="Ugalde J.A."/>
            <person name="Narasingarao P."/>
            <person name="Kuo S."/>
            <person name="Podell S."/>
            <person name="Allen E.E."/>
        </authorList>
    </citation>
    <scope>NUCLEOTIDE SEQUENCE [LARGE SCALE GENOMIC DNA]</scope>
    <source>
        <strain evidence="2 3">G22</strain>
    </source>
</reference>
<dbReference type="InterPro" id="IPR026045">
    <property type="entry name" value="Ferric-bd"/>
</dbReference>
<dbReference type="AlphaFoldDB" id="V4GXE2"/>
<dbReference type="PANTHER" id="PTHR30006:SF24">
    <property type="entry name" value="SLL0237 PROTEIN"/>
    <property type="match status" value="1"/>
</dbReference>